<dbReference type="InterPro" id="IPR018692">
    <property type="entry name" value="DUF2189"/>
</dbReference>
<evidence type="ECO:0000313" key="2">
    <source>
        <dbReference type="EMBL" id="MBB3897741.1"/>
    </source>
</evidence>
<feature type="transmembrane region" description="Helical" evidence="1">
    <location>
        <begin position="219"/>
        <end position="247"/>
    </location>
</feature>
<gene>
    <name evidence="2" type="ORF">GGQ83_001167</name>
</gene>
<comment type="caution">
    <text evidence="2">The sequence shown here is derived from an EMBL/GenBank/DDBJ whole genome shotgun (WGS) entry which is preliminary data.</text>
</comment>
<accession>A0A840A965</accession>
<keyword evidence="3" id="KW-1185">Reference proteome</keyword>
<protein>
    <submittedName>
        <fullName evidence="2">Putative membrane protein</fullName>
    </submittedName>
</protein>
<feature type="transmembrane region" description="Helical" evidence="1">
    <location>
        <begin position="120"/>
        <end position="144"/>
    </location>
</feature>
<keyword evidence="1" id="KW-0472">Membrane</keyword>
<organism evidence="2 3">
    <name type="scientific">Roseococcus suduntuyensis</name>
    <dbReference type="NCBI Taxonomy" id="455361"/>
    <lineage>
        <taxon>Bacteria</taxon>
        <taxon>Pseudomonadati</taxon>
        <taxon>Pseudomonadota</taxon>
        <taxon>Alphaproteobacteria</taxon>
        <taxon>Acetobacterales</taxon>
        <taxon>Roseomonadaceae</taxon>
        <taxon>Roseococcus</taxon>
    </lineage>
</organism>
<keyword evidence="1" id="KW-1133">Transmembrane helix</keyword>
<keyword evidence="1" id="KW-0812">Transmembrane</keyword>
<reference evidence="2 3" key="1">
    <citation type="submission" date="2020-08" db="EMBL/GenBank/DDBJ databases">
        <title>Genomic Encyclopedia of Type Strains, Phase IV (KMG-IV): sequencing the most valuable type-strain genomes for metagenomic binning, comparative biology and taxonomic classification.</title>
        <authorList>
            <person name="Goeker M."/>
        </authorList>
    </citation>
    <scope>NUCLEOTIDE SEQUENCE [LARGE SCALE GENOMIC DNA]</scope>
    <source>
        <strain evidence="2 3">DSM 19979</strain>
    </source>
</reference>
<sequence>MSTETTAVVTPITGRIRRIATDRPWTWLTLGWRDMMANKAISLAYGAVLTLAGWVLALLLFEMGTAWAILPATAGFFIMAPILAAGLYEVSRRREAGEAVTLAEAVAGFRRNPTQIAMMGVTLLVLHLFWTRIAGLLFALFFGINFAPSLGQLPLAMLQSEQLLPFLVVGTGFGFVLASVTFAVAAISIPMLLDKPEVSFLEAATVSIQAVMENWRAMALWAGLIVVFTGLALVPFFLGLVIVMPLIGHATWHAYKDLVAR</sequence>
<proteinExistence type="predicted"/>
<dbReference type="EMBL" id="JACIDJ010000001">
    <property type="protein sequence ID" value="MBB3897741.1"/>
    <property type="molecule type" value="Genomic_DNA"/>
</dbReference>
<dbReference type="Pfam" id="PF09955">
    <property type="entry name" value="DUF2189"/>
    <property type="match status" value="1"/>
</dbReference>
<dbReference type="AlphaFoldDB" id="A0A840A965"/>
<evidence type="ECO:0000313" key="3">
    <source>
        <dbReference type="Proteomes" id="UP000553193"/>
    </source>
</evidence>
<dbReference type="Proteomes" id="UP000553193">
    <property type="component" value="Unassembled WGS sequence"/>
</dbReference>
<name>A0A840A965_9PROT</name>
<feature type="transmembrane region" description="Helical" evidence="1">
    <location>
        <begin position="67"/>
        <end position="88"/>
    </location>
</feature>
<dbReference type="RefSeq" id="WP_184382767.1">
    <property type="nucleotide sequence ID" value="NZ_JACIDJ010000001.1"/>
</dbReference>
<feature type="transmembrane region" description="Helical" evidence="1">
    <location>
        <begin position="164"/>
        <end position="187"/>
    </location>
</feature>
<evidence type="ECO:0000256" key="1">
    <source>
        <dbReference type="SAM" id="Phobius"/>
    </source>
</evidence>
<feature type="transmembrane region" description="Helical" evidence="1">
    <location>
        <begin position="43"/>
        <end position="61"/>
    </location>
</feature>